<protein>
    <submittedName>
        <fullName evidence="1">Uncharacterized protein</fullName>
    </submittedName>
</protein>
<name>A0A6C0I8K0_9ZZZZ</name>
<dbReference type="AlphaFoldDB" id="A0A6C0I8K0"/>
<reference evidence="1" key="1">
    <citation type="journal article" date="2020" name="Nature">
        <title>Giant virus diversity and host interactions through global metagenomics.</title>
        <authorList>
            <person name="Schulz F."/>
            <person name="Roux S."/>
            <person name="Paez-Espino D."/>
            <person name="Jungbluth S."/>
            <person name="Walsh D.A."/>
            <person name="Denef V.J."/>
            <person name="McMahon K.D."/>
            <person name="Konstantinidis K.T."/>
            <person name="Eloe-Fadrosh E.A."/>
            <person name="Kyrpides N.C."/>
            <person name="Woyke T."/>
        </authorList>
    </citation>
    <scope>NUCLEOTIDE SEQUENCE</scope>
    <source>
        <strain evidence="1">GVMAG-M-3300023184-53</strain>
    </source>
</reference>
<accession>A0A6C0I8K0</accession>
<sequence length="62" mass="7195">MGLWNKQPDNNPESTLKSSFSVYFKINSFFKLFVINKMNTDMEIDTDTTSTDMEIGYLNFKG</sequence>
<dbReference type="EMBL" id="MN740136">
    <property type="protein sequence ID" value="QHT89132.1"/>
    <property type="molecule type" value="Genomic_DNA"/>
</dbReference>
<evidence type="ECO:0000313" key="1">
    <source>
        <dbReference type="EMBL" id="QHT89132.1"/>
    </source>
</evidence>
<organism evidence="1">
    <name type="scientific">viral metagenome</name>
    <dbReference type="NCBI Taxonomy" id="1070528"/>
    <lineage>
        <taxon>unclassified sequences</taxon>
        <taxon>metagenomes</taxon>
        <taxon>organismal metagenomes</taxon>
    </lineage>
</organism>
<proteinExistence type="predicted"/>